<accession>A0A562KIA8</accession>
<dbReference type="Gene3D" id="2.10.109.10">
    <property type="entry name" value="Umud Fragment, subunit A"/>
    <property type="match status" value="1"/>
</dbReference>
<reference evidence="1 2" key="1">
    <citation type="journal article" date="2015" name="Stand. Genomic Sci.">
        <title>Genomic Encyclopedia of Bacterial and Archaeal Type Strains, Phase III: the genomes of soil and plant-associated and newly described type strains.</title>
        <authorList>
            <person name="Whitman W.B."/>
            <person name="Woyke T."/>
            <person name="Klenk H.P."/>
            <person name="Zhou Y."/>
            <person name="Lilburn T.G."/>
            <person name="Beck B.J."/>
            <person name="De Vos P."/>
            <person name="Vandamme P."/>
            <person name="Eisen J.A."/>
            <person name="Garrity G."/>
            <person name="Hugenholtz P."/>
            <person name="Kyrpides N.C."/>
        </authorList>
    </citation>
    <scope>NUCLEOTIDE SEQUENCE [LARGE SCALE GENOMIC DNA]</scope>
    <source>
        <strain evidence="1 2">CGMCC 1.7748</strain>
    </source>
</reference>
<name>A0A562KIA8_SPHWJ</name>
<dbReference type="AlphaFoldDB" id="A0A562KIA8"/>
<sequence>MFDYEWDQQKARNLIGRLVDRTGLSATEIARSAGLAPSTLTRIYPVPSVDYSLSARSIAKLKTAFPDDFTAASEYGDSPTPSSIVKERATPFAAPSHNVIPVYGTALLFPEENGLPLSKELELWEGDFSRPAAYMPIPFAQTDPERYFAIYIPSEAMEPRFRAGERVIMDRIKPASIDTDVLVQLRGDKGQSLWTVGRLRMRDRNLIGLIQYRDGITVSIHRSKIAHIFPIIAMLDDDGI</sequence>
<dbReference type="Proteomes" id="UP000316624">
    <property type="component" value="Unassembled WGS sequence"/>
</dbReference>
<dbReference type="EMBL" id="VLKK01000004">
    <property type="protein sequence ID" value="TWH95111.1"/>
    <property type="molecule type" value="Genomic_DNA"/>
</dbReference>
<dbReference type="RefSeq" id="WP_145072352.1">
    <property type="nucleotide sequence ID" value="NZ_JACIIY010000002.1"/>
</dbReference>
<proteinExistence type="predicted"/>
<organism evidence="1 2">
    <name type="scientific">Sphingobium wenxiniae (strain DSM 21828 / CGMCC 1.7748 / JZ-1)</name>
    <dbReference type="NCBI Taxonomy" id="595605"/>
    <lineage>
        <taxon>Bacteria</taxon>
        <taxon>Pseudomonadati</taxon>
        <taxon>Pseudomonadota</taxon>
        <taxon>Alphaproteobacteria</taxon>
        <taxon>Sphingomonadales</taxon>
        <taxon>Sphingomonadaceae</taxon>
        <taxon>Sphingobium</taxon>
    </lineage>
</organism>
<evidence type="ECO:0000313" key="1">
    <source>
        <dbReference type="EMBL" id="TWH95111.1"/>
    </source>
</evidence>
<comment type="caution">
    <text evidence="1">The sequence shown here is derived from an EMBL/GenBank/DDBJ whole genome shotgun (WGS) entry which is preliminary data.</text>
</comment>
<keyword evidence="2" id="KW-1185">Reference proteome</keyword>
<protein>
    <submittedName>
        <fullName evidence="1">Phage repressor protein C with HTH and peptisase S24 domain</fullName>
    </submittedName>
</protein>
<gene>
    <name evidence="1" type="ORF">IQ35_01365</name>
</gene>
<evidence type="ECO:0000313" key="2">
    <source>
        <dbReference type="Proteomes" id="UP000316624"/>
    </source>
</evidence>